<name>A0ABV8SWK2_9GAMM</name>
<organism evidence="1 2">
    <name type="scientific">Steroidobacter flavus</name>
    <dbReference type="NCBI Taxonomy" id="1842136"/>
    <lineage>
        <taxon>Bacteria</taxon>
        <taxon>Pseudomonadati</taxon>
        <taxon>Pseudomonadota</taxon>
        <taxon>Gammaproteobacteria</taxon>
        <taxon>Steroidobacterales</taxon>
        <taxon>Steroidobacteraceae</taxon>
        <taxon>Steroidobacter</taxon>
    </lineage>
</organism>
<reference evidence="2" key="1">
    <citation type="journal article" date="2019" name="Int. J. Syst. Evol. Microbiol.">
        <title>The Global Catalogue of Microorganisms (GCM) 10K type strain sequencing project: providing services to taxonomists for standard genome sequencing and annotation.</title>
        <authorList>
            <consortium name="The Broad Institute Genomics Platform"/>
            <consortium name="The Broad Institute Genome Sequencing Center for Infectious Disease"/>
            <person name="Wu L."/>
            <person name="Ma J."/>
        </authorList>
    </citation>
    <scope>NUCLEOTIDE SEQUENCE [LARGE SCALE GENOMIC DNA]</scope>
    <source>
        <strain evidence="2">CGMCC 1.10759</strain>
    </source>
</reference>
<evidence type="ECO:0008006" key="3">
    <source>
        <dbReference type="Google" id="ProtNLM"/>
    </source>
</evidence>
<proteinExistence type="predicted"/>
<evidence type="ECO:0000313" key="2">
    <source>
        <dbReference type="Proteomes" id="UP001595904"/>
    </source>
</evidence>
<dbReference type="Proteomes" id="UP001595904">
    <property type="component" value="Unassembled WGS sequence"/>
</dbReference>
<comment type="caution">
    <text evidence="1">The sequence shown here is derived from an EMBL/GenBank/DDBJ whole genome shotgun (WGS) entry which is preliminary data.</text>
</comment>
<gene>
    <name evidence="1" type="ORF">ACFPN2_22345</name>
</gene>
<dbReference type="EMBL" id="JBHSDU010000010">
    <property type="protein sequence ID" value="MFC4311842.1"/>
    <property type="molecule type" value="Genomic_DNA"/>
</dbReference>
<sequence length="183" mass="20727">MLVLAGCQKKHFEWTEEVRLADGSSVQIERSTRYGKVLTEMGGPTSRWVSEATITIIEQAQKLPTWSHAMEPMLLDKDPATGHWRLLASAVDYCEYASRFGPPYVTFPTFELKGTQWVYIGMPESMLKRRANLLVGAPKAELGREPHLSAEDIAISNRRVGEASWVRPEMADYCAVQLKLWKK</sequence>
<protein>
    <recommendedName>
        <fullName evidence="3">Lipoprotein</fullName>
    </recommendedName>
</protein>
<keyword evidence="2" id="KW-1185">Reference proteome</keyword>
<accession>A0ABV8SWK2</accession>
<evidence type="ECO:0000313" key="1">
    <source>
        <dbReference type="EMBL" id="MFC4311842.1"/>
    </source>
</evidence>